<protein>
    <submittedName>
        <fullName evidence="1">Uncharacterized protein</fullName>
    </submittedName>
</protein>
<comment type="caution">
    <text evidence="1">The sequence shown here is derived from an EMBL/GenBank/DDBJ whole genome shotgun (WGS) entry which is preliminary data.</text>
</comment>
<organism evidence="1 2">
    <name type="scientific">Shinella sedimenti</name>
    <dbReference type="NCBI Taxonomy" id="2919913"/>
    <lineage>
        <taxon>Bacteria</taxon>
        <taxon>Pseudomonadati</taxon>
        <taxon>Pseudomonadota</taxon>
        <taxon>Alphaproteobacteria</taxon>
        <taxon>Hyphomicrobiales</taxon>
        <taxon>Rhizobiaceae</taxon>
        <taxon>Shinella</taxon>
    </lineage>
</organism>
<proteinExistence type="predicted"/>
<name>A0ABT0CSF4_9HYPH</name>
<accession>A0ABT0CSF4</accession>
<evidence type="ECO:0000313" key="1">
    <source>
        <dbReference type="EMBL" id="MCJ8151535.1"/>
    </source>
</evidence>
<keyword evidence="1" id="KW-0614">Plasmid</keyword>
<geneLocation type="plasmid" evidence="1">
    <name>unnamed</name>
</geneLocation>
<keyword evidence="2" id="KW-1185">Reference proteome</keyword>
<gene>
    <name evidence="1" type="ORF">MKI86_20545</name>
</gene>
<sequence length="108" mass="12056">MQISYATADLKHCCLNRDVAEQRFGRTYADRLVTELADAEAFENVQEWYEILGGNVTINDDDSFEVAIGLRYTATFVSVDQNVVMTGAGRIDWASVEFVKLTAISEVP</sequence>
<reference evidence="1 2" key="1">
    <citation type="submission" date="2022-02" db="EMBL/GenBank/DDBJ databases">
        <title>Shinella B3.7 sp. nov., isolated from Sediment (Zhairuo Island).</title>
        <authorList>
            <person name="Chen G."/>
        </authorList>
    </citation>
    <scope>NUCLEOTIDE SEQUENCE [LARGE SCALE GENOMIC DNA]</scope>
    <source>
        <strain evidence="1 2">B3.7</strain>
        <plasmid evidence="1">unnamed</plasmid>
    </source>
</reference>
<dbReference type="RefSeq" id="WP_241604822.1">
    <property type="nucleotide sequence ID" value="NZ_JAKVIN010000009.1"/>
</dbReference>
<evidence type="ECO:0000313" key="2">
    <source>
        <dbReference type="Proteomes" id="UP001201844"/>
    </source>
</evidence>
<dbReference type="EMBL" id="JAKVIN010000009">
    <property type="protein sequence ID" value="MCJ8151535.1"/>
    <property type="molecule type" value="Genomic_DNA"/>
</dbReference>
<dbReference type="Proteomes" id="UP001201844">
    <property type="component" value="Unassembled WGS sequence"/>
</dbReference>